<dbReference type="PANTHER" id="PTHR11076:SF35">
    <property type="entry name" value="DNA REPAIR PROTEIN HOMOLOG YOBH"/>
    <property type="match status" value="1"/>
</dbReference>
<dbReference type="InterPro" id="IPR017961">
    <property type="entry name" value="DNA_pol_Y-fam_little_finger"/>
</dbReference>
<dbReference type="Gene3D" id="1.10.150.20">
    <property type="entry name" value="5' to 3' exonuclease, C-terminal subdomain"/>
    <property type="match status" value="1"/>
</dbReference>
<dbReference type="Gene3D" id="3.30.70.270">
    <property type="match status" value="1"/>
</dbReference>
<evidence type="ECO:0000256" key="1">
    <source>
        <dbReference type="ARBA" id="ARBA00010945"/>
    </source>
</evidence>
<feature type="domain" description="UmuC" evidence="4">
    <location>
        <begin position="12"/>
        <end position="201"/>
    </location>
</feature>
<dbReference type="Pfam" id="PF11799">
    <property type="entry name" value="IMS_C"/>
    <property type="match status" value="1"/>
</dbReference>
<accession>A0ABV1IF84</accession>
<evidence type="ECO:0000313" key="5">
    <source>
        <dbReference type="EMBL" id="MEQ2637559.1"/>
    </source>
</evidence>
<evidence type="ECO:0000259" key="4">
    <source>
        <dbReference type="PROSITE" id="PS50173"/>
    </source>
</evidence>
<evidence type="ECO:0000256" key="3">
    <source>
        <dbReference type="SAM" id="MobiDB-lite"/>
    </source>
</evidence>
<protein>
    <submittedName>
        <fullName evidence="5">DNA repair protein</fullName>
    </submittedName>
</protein>
<dbReference type="InterPro" id="IPR036775">
    <property type="entry name" value="DNA_pol_Y-fam_lit_finger_sf"/>
</dbReference>
<proteinExistence type="inferred from homology"/>
<dbReference type="Gene3D" id="3.30.1490.100">
    <property type="entry name" value="DNA polymerase, Y-family, little finger domain"/>
    <property type="match status" value="1"/>
</dbReference>
<dbReference type="SUPFAM" id="SSF100879">
    <property type="entry name" value="Lesion bypass DNA polymerase (Y-family), little finger domain"/>
    <property type="match status" value="1"/>
</dbReference>
<evidence type="ECO:0000256" key="2">
    <source>
        <dbReference type="ARBA" id="ARBA00025589"/>
    </source>
</evidence>
<sequence length="426" mass="46886">MSTGPADTGNVYLCIDLKCFYASVECADRGLDPFRTNLVVADSCRGKGTICLAITPAMKALGVRNRCRVFEIPKSVDFIECRPHMRRYMEESAEIYGIYLRYFSPEDIHVYSVDECFIDVTGYLRLYGETPVSMAKKLMAIIRRERHICATAGVGTNLFLAKVALDVLAKREPDGIGWLDEETFRRRVWHHRPLTDIWGIGPGTARRLERYGALDLAGVTRVNEELLYGAFGVNAEYLIDHAWGREPCTMVDIHAFRPQTHSISNGQVLMQDYPSEQARIVLREMADASCLDLVQKDVACTGVALWVGYSCAEEGPAGASASRRLGAPTDSRTGLCQLLLALWDEVADPTRSVRRLGVALTGLVPAGVSQPSLFDDGAALAREHELTRATIAVKGRFGKNALVRGTSFRPGSTGRARNEQVGGHLG</sequence>
<reference evidence="5 6" key="1">
    <citation type="submission" date="2024-04" db="EMBL/GenBank/DDBJ databases">
        <title>Human intestinal bacterial collection.</title>
        <authorList>
            <person name="Pauvert C."/>
            <person name="Hitch T.C.A."/>
            <person name="Clavel T."/>
        </authorList>
    </citation>
    <scope>NUCLEOTIDE SEQUENCE [LARGE SCALE GENOMIC DNA]</scope>
    <source>
        <strain evidence="5 6">CLA-AA-H197</strain>
    </source>
</reference>
<dbReference type="InterPro" id="IPR043502">
    <property type="entry name" value="DNA/RNA_pol_sf"/>
</dbReference>
<dbReference type="SUPFAM" id="SSF56672">
    <property type="entry name" value="DNA/RNA polymerases"/>
    <property type="match status" value="1"/>
</dbReference>
<evidence type="ECO:0000313" key="6">
    <source>
        <dbReference type="Proteomes" id="UP001478817"/>
    </source>
</evidence>
<dbReference type="RefSeq" id="WP_349182110.1">
    <property type="nucleotide sequence ID" value="NZ_JBBNGS010000006.1"/>
</dbReference>
<dbReference type="InterPro" id="IPR001126">
    <property type="entry name" value="UmuC"/>
</dbReference>
<dbReference type="InterPro" id="IPR050116">
    <property type="entry name" value="DNA_polymerase-Y"/>
</dbReference>
<gene>
    <name evidence="5" type="ORF">AAAT05_04290</name>
</gene>
<feature type="region of interest" description="Disordered" evidence="3">
    <location>
        <begin position="404"/>
        <end position="426"/>
    </location>
</feature>
<dbReference type="Proteomes" id="UP001478817">
    <property type="component" value="Unassembled WGS sequence"/>
</dbReference>
<keyword evidence="6" id="KW-1185">Reference proteome</keyword>
<dbReference type="Pfam" id="PF00817">
    <property type="entry name" value="IMS"/>
    <property type="match status" value="1"/>
</dbReference>
<comment type="caution">
    <text evidence="5">The sequence shown here is derived from an EMBL/GenBank/DDBJ whole genome shotgun (WGS) entry which is preliminary data.</text>
</comment>
<comment type="similarity">
    <text evidence="1">Belongs to the DNA polymerase type-Y family.</text>
</comment>
<comment type="function">
    <text evidence="2">Poorly processive, error-prone DNA polymerase involved in untargeted mutagenesis. Copies undamaged DNA at stalled replication forks, which arise in vivo from mismatched or misaligned primer ends. These misaligned primers can be extended by PolIV. Exhibits no 3'-5' exonuclease (proofreading) activity. May be involved in translesional synthesis, in conjunction with the beta clamp from PolIII.</text>
</comment>
<dbReference type="EMBL" id="JBBNGS010000006">
    <property type="protein sequence ID" value="MEQ2637559.1"/>
    <property type="molecule type" value="Genomic_DNA"/>
</dbReference>
<dbReference type="InterPro" id="IPR043128">
    <property type="entry name" value="Rev_trsase/Diguanyl_cyclase"/>
</dbReference>
<dbReference type="PROSITE" id="PS50173">
    <property type="entry name" value="UMUC"/>
    <property type="match status" value="1"/>
</dbReference>
<name>A0ABV1IF84_9ACTN</name>
<dbReference type="PANTHER" id="PTHR11076">
    <property type="entry name" value="DNA REPAIR POLYMERASE UMUC / TRANSFERASE FAMILY MEMBER"/>
    <property type="match status" value="1"/>
</dbReference>
<dbReference type="Gene3D" id="3.40.1170.60">
    <property type="match status" value="1"/>
</dbReference>
<organism evidence="5 6">
    <name type="scientific">Paratractidigestivibacter faecalis</name>
    <dbReference type="NCBI Taxonomy" id="2292441"/>
    <lineage>
        <taxon>Bacteria</taxon>
        <taxon>Bacillati</taxon>
        <taxon>Actinomycetota</taxon>
        <taxon>Coriobacteriia</taxon>
        <taxon>Coriobacteriales</taxon>
        <taxon>Atopobiaceae</taxon>
        <taxon>Paratractidigestivibacter</taxon>
    </lineage>
</organism>